<comment type="caution">
    <text evidence="2">The sequence shown here is derived from an EMBL/GenBank/DDBJ whole genome shotgun (WGS) entry which is preliminary data.</text>
</comment>
<dbReference type="EMBL" id="LIPY01000092">
    <property type="protein sequence ID" value="KWX78762.1"/>
    <property type="molecule type" value="Genomic_DNA"/>
</dbReference>
<organism evidence="2 3">
    <name type="scientific">Paenibacillus jilunlii</name>
    <dbReference type="NCBI Taxonomy" id="682956"/>
    <lineage>
        <taxon>Bacteria</taxon>
        <taxon>Bacillati</taxon>
        <taxon>Bacillota</taxon>
        <taxon>Bacilli</taxon>
        <taxon>Bacillales</taxon>
        <taxon>Paenibacillaceae</taxon>
        <taxon>Paenibacillus</taxon>
    </lineage>
</organism>
<dbReference type="Proteomes" id="UP000070252">
    <property type="component" value="Unassembled WGS sequence"/>
</dbReference>
<reference evidence="2 3" key="1">
    <citation type="submission" date="2015-08" db="EMBL/GenBank/DDBJ databases">
        <title>Genome of Paenibacillus jilunlii.</title>
        <authorList>
            <person name="Sant'Anna F.H."/>
            <person name="Ambrosini A."/>
            <person name="Souza R."/>
            <person name="Bach E."/>
            <person name="Fernandes G."/>
            <person name="Balsanelli E."/>
            <person name="Baura V.A."/>
            <person name="Pedrosa F.O."/>
            <person name="Souza E.M."/>
            <person name="Passaglia L."/>
        </authorList>
    </citation>
    <scope>NUCLEOTIDE SEQUENCE [LARGE SCALE GENOMIC DNA]</scope>
    <source>
        <strain evidence="2 3">DSM 23019</strain>
    </source>
</reference>
<evidence type="ECO:0000313" key="3">
    <source>
        <dbReference type="Proteomes" id="UP000070252"/>
    </source>
</evidence>
<protein>
    <submittedName>
        <fullName evidence="2">Uncharacterized protein</fullName>
    </submittedName>
</protein>
<gene>
    <name evidence="2" type="ORF">AML91_04380</name>
</gene>
<accession>A0ABR5T006</accession>
<evidence type="ECO:0000313" key="2">
    <source>
        <dbReference type="EMBL" id="KWX78762.1"/>
    </source>
</evidence>
<feature type="compositionally biased region" description="Basic and acidic residues" evidence="1">
    <location>
        <begin position="20"/>
        <end position="29"/>
    </location>
</feature>
<feature type="region of interest" description="Disordered" evidence="1">
    <location>
        <begin position="1"/>
        <end position="41"/>
    </location>
</feature>
<sequence length="88" mass="9680">MSADFNRDSGIQPRNLQMDSGRKSKHSLESRPIPKSKNNPRLKYKTVALSMGDSTAVLLFRQAISAAQLIFLVPGPLRPGIYPARSKG</sequence>
<proteinExistence type="predicted"/>
<evidence type="ECO:0000256" key="1">
    <source>
        <dbReference type="SAM" id="MobiDB-lite"/>
    </source>
</evidence>
<name>A0ABR5T006_9BACL</name>
<keyword evidence="3" id="KW-1185">Reference proteome</keyword>